<dbReference type="Pfam" id="PF02594">
    <property type="entry name" value="DUF167"/>
    <property type="match status" value="1"/>
</dbReference>
<gene>
    <name evidence="2" type="ORF">A2541_01405</name>
</gene>
<evidence type="ECO:0000313" key="2">
    <source>
        <dbReference type="EMBL" id="OHA45828.1"/>
    </source>
</evidence>
<dbReference type="Proteomes" id="UP000176965">
    <property type="component" value="Unassembled WGS sequence"/>
</dbReference>
<dbReference type="EMBL" id="MHSQ01000041">
    <property type="protein sequence ID" value="OHA45828.1"/>
    <property type="molecule type" value="Genomic_DNA"/>
</dbReference>
<reference evidence="2 3" key="1">
    <citation type="journal article" date="2016" name="Nat. Commun.">
        <title>Thousands of microbial genomes shed light on interconnected biogeochemical processes in an aquifer system.</title>
        <authorList>
            <person name="Anantharaman K."/>
            <person name="Brown C.T."/>
            <person name="Hug L.A."/>
            <person name="Sharon I."/>
            <person name="Castelle C.J."/>
            <person name="Probst A.J."/>
            <person name="Thomas B.C."/>
            <person name="Singh A."/>
            <person name="Wilkins M.J."/>
            <person name="Karaoz U."/>
            <person name="Brodie E.L."/>
            <person name="Williams K.H."/>
            <person name="Hubbard S.S."/>
            <person name="Banfield J.F."/>
        </authorList>
    </citation>
    <scope>NUCLEOTIDE SEQUENCE [LARGE SCALE GENOMIC DNA]</scope>
</reference>
<accession>A0A1G2PBX0</accession>
<dbReference type="SUPFAM" id="SSF69786">
    <property type="entry name" value="YggU-like"/>
    <property type="match status" value="1"/>
</dbReference>
<comment type="caution">
    <text evidence="2">The sequence shown here is derived from an EMBL/GenBank/DDBJ whole genome shotgun (WGS) entry which is preliminary data.</text>
</comment>
<evidence type="ECO:0000313" key="3">
    <source>
        <dbReference type="Proteomes" id="UP000176965"/>
    </source>
</evidence>
<name>A0A1G2PBX0_9BACT</name>
<comment type="similarity">
    <text evidence="1">Belongs to the UPF0235 family.</text>
</comment>
<protein>
    <submittedName>
        <fullName evidence="2">Uncharacterized protein</fullName>
    </submittedName>
</protein>
<dbReference type="AlphaFoldDB" id="A0A1G2PBX0"/>
<proteinExistence type="inferred from homology"/>
<sequence length="91" mass="10204">MKIIVKAKTKAKEEKVERVGQPVIDFTNKNLDNKKEGNELVTYKVFVKEAPVAGKANEAIIRALAKYFDTAPSRIKLIAGQTSKQKLFEII</sequence>
<dbReference type="InterPro" id="IPR036591">
    <property type="entry name" value="YggU-like_sf"/>
</dbReference>
<organism evidence="2 3">
    <name type="scientific">Candidatus Taylorbacteria bacterium RIFOXYD2_FULL_36_9</name>
    <dbReference type="NCBI Taxonomy" id="1802338"/>
    <lineage>
        <taxon>Bacteria</taxon>
        <taxon>Candidatus Tayloriibacteriota</taxon>
    </lineage>
</organism>
<dbReference type="SMART" id="SM01152">
    <property type="entry name" value="DUF167"/>
    <property type="match status" value="1"/>
</dbReference>
<dbReference type="InterPro" id="IPR003746">
    <property type="entry name" value="DUF167"/>
</dbReference>
<evidence type="ECO:0000256" key="1">
    <source>
        <dbReference type="ARBA" id="ARBA00010364"/>
    </source>
</evidence>
<dbReference type="Gene3D" id="3.30.1200.10">
    <property type="entry name" value="YggU-like"/>
    <property type="match status" value="1"/>
</dbReference>
<dbReference type="NCBIfam" id="TIGR00251">
    <property type="entry name" value="DUF167 family protein"/>
    <property type="match status" value="1"/>
</dbReference>